<sequence length="114" mass="12936">MIAVIFEVEPDPLRQREYLATAQALGAALEAIDGFVSVERFESLTQPGRLLSLSFWRDEDAVQRWRTLEAHQAAQAAGRDGVFRDYRLRVAHVVRDYGMQQREQAPPDSRAVHG</sequence>
<evidence type="ECO:0000313" key="3">
    <source>
        <dbReference type="Proteomes" id="UP000540787"/>
    </source>
</evidence>
<dbReference type="AlphaFoldDB" id="A0A7X0CFZ0"/>
<organism evidence="2 3">
    <name type="scientific">Massilia aurea</name>
    <dbReference type="NCBI Taxonomy" id="373040"/>
    <lineage>
        <taxon>Bacteria</taxon>
        <taxon>Pseudomonadati</taxon>
        <taxon>Pseudomonadota</taxon>
        <taxon>Betaproteobacteria</taxon>
        <taxon>Burkholderiales</taxon>
        <taxon>Oxalobacteraceae</taxon>
        <taxon>Telluria group</taxon>
        <taxon>Massilia</taxon>
    </lineage>
</organism>
<dbReference type="RefSeq" id="WP_183556275.1">
    <property type="nucleotide sequence ID" value="NZ_JACHBX010000004.1"/>
</dbReference>
<dbReference type="SUPFAM" id="SSF54909">
    <property type="entry name" value="Dimeric alpha+beta barrel"/>
    <property type="match status" value="1"/>
</dbReference>
<keyword evidence="3" id="KW-1185">Reference proteome</keyword>
<proteinExistence type="predicted"/>
<dbReference type="PANTHER" id="PTHR37811">
    <property type="entry name" value="BLL5343 PROTEIN"/>
    <property type="match status" value="1"/>
</dbReference>
<name>A0A7X0CFZ0_9BURK</name>
<dbReference type="GO" id="GO:0004497">
    <property type="term" value="F:monooxygenase activity"/>
    <property type="evidence" value="ECO:0007669"/>
    <property type="project" value="UniProtKB-KW"/>
</dbReference>
<keyword evidence="2" id="KW-0503">Monooxygenase</keyword>
<evidence type="ECO:0000313" key="2">
    <source>
        <dbReference type="EMBL" id="MBB6135613.1"/>
    </source>
</evidence>
<dbReference type="PANTHER" id="PTHR37811:SF2">
    <property type="entry name" value="ABM DOMAIN-CONTAINING PROTEIN"/>
    <property type="match status" value="1"/>
</dbReference>
<dbReference type="InterPro" id="IPR011008">
    <property type="entry name" value="Dimeric_a/b-barrel"/>
</dbReference>
<comment type="caution">
    <text evidence="2">The sequence shown here is derived from an EMBL/GenBank/DDBJ whole genome shotgun (WGS) entry which is preliminary data.</text>
</comment>
<evidence type="ECO:0000259" key="1">
    <source>
        <dbReference type="PROSITE" id="PS51725"/>
    </source>
</evidence>
<protein>
    <submittedName>
        <fullName evidence="2">Heme-degrading monooxygenase HmoA</fullName>
    </submittedName>
</protein>
<keyword evidence="2" id="KW-0560">Oxidoreductase</keyword>
<dbReference type="PROSITE" id="PS51725">
    <property type="entry name" value="ABM"/>
    <property type="match status" value="1"/>
</dbReference>
<dbReference type="Proteomes" id="UP000540787">
    <property type="component" value="Unassembled WGS sequence"/>
</dbReference>
<dbReference type="Pfam" id="PF03992">
    <property type="entry name" value="ABM"/>
    <property type="match status" value="1"/>
</dbReference>
<dbReference type="InterPro" id="IPR052936">
    <property type="entry name" value="Jasmonate_Hydroxylase-like"/>
</dbReference>
<accession>A0A7X0CFZ0</accession>
<dbReference type="InterPro" id="IPR007138">
    <property type="entry name" value="ABM_dom"/>
</dbReference>
<feature type="domain" description="ABM" evidence="1">
    <location>
        <begin position="2"/>
        <end position="90"/>
    </location>
</feature>
<dbReference type="EMBL" id="JACHBX010000004">
    <property type="protein sequence ID" value="MBB6135613.1"/>
    <property type="molecule type" value="Genomic_DNA"/>
</dbReference>
<reference evidence="2 3" key="1">
    <citation type="submission" date="2020-08" db="EMBL/GenBank/DDBJ databases">
        <title>The Agave Microbiome: Exploring the role of microbial communities in plant adaptations to desert environments.</title>
        <authorList>
            <person name="Partida-Martinez L.P."/>
        </authorList>
    </citation>
    <scope>NUCLEOTIDE SEQUENCE [LARGE SCALE GENOMIC DNA]</scope>
    <source>
        <strain evidence="2 3">AT3.2</strain>
    </source>
</reference>
<gene>
    <name evidence="2" type="ORF">HD842_003780</name>
</gene>
<dbReference type="Gene3D" id="3.30.70.100">
    <property type="match status" value="1"/>
</dbReference>